<evidence type="ECO:0000256" key="1">
    <source>
        <dbReference type="ARBA" id="ARBA00038048"/>
    </source>
</evidence>
<keyword evidence="5" id="KW-1185">Reference proteome</keyword>
<comment type="similarity">
    <text evidence="1">Belongs to the saccharopine dehydrogenase family.</text>
</comment>
<dbReference type="InterPro" id="IPR036291">
    <property type="entry name" value="NAD(P)-bd_dom_sf"/>
</dbReference>
<dbReference type="PANTHER" id="PTHR12286">
    <property type="entry name" value="SACCHAROPINE DEHYDROGENASE-LIKE OXIDOREDUCTASE"/>
    <property type="match status" value="1"/>
</dbReference>
<dbReference type="OrthoDB" id="10268090at2759"/>
<feature type="coiled-coil region" evidence="2">
    <location>
        <begin position="78"/>
        <end position="105"/>
    </location>
</feature>
<dbReference type="AlphaFoldDB" id="A0A9P6MJC9"/>
<keyword evidence="2" id="KW-0175">Coiled coil</keyword>
<sequence length="494" mass="54227">MYDVFSERAKDSDIIHLDLLAEIVAEVETYTMSNEDQERDDYYPKHMFYCASEEDDARFHSKYSDDEVKQELAKLKAHVTSSRDIDEVKQELAELRELVKDLFDRDEDQECALSSSYLARTYKQGVNWAIAGRSISKLEEVRENLAAIDPALSSLSIVQADASSAESLQAMTARTKVVISTVGPFIQYGEPLVEACVKNGTHYIDSTGESPFVHTIIQKYHKEARSKNVLLVPQCGFDSVPSEIGTKMVVDFLRKEYNLPTKSAKLIVTKLRGAGGVGGMMDQNQLVPEEVLPKVAPAKVSMPTIFYDYDVKQWQAYFIMSSANEKIVKRSHGLAMEADGVGYGPHFTYSESMSTPGLIGATVATIGIGLGSAALAVGPLRRFIQNKILPAPGTGPSDESIAKGHFTINVVGESELPENVAGDASEDALKPVRVMAVVQGGEPGYSETCRYLNEDRVRSENKITGGVLTPAHAFGEVLIDRLRAQNVKLTVSKL</sequence>
<dbReference type="InterPro" id="IPR005097">
    <property type="entry name" value="Sacchrp_dh_NADP-bd"/>
</dbReference>
<name>A0A9P6MJC9_9FUNG</name>
<dbReference type="SUPFAM" id="SSF51735">
    <property type="entry name" value="NAD(P)-binding Rossmann-fold domains"/>
    <property type="match status" value="1"/>
</dbReference>
<protein>
    <recommendedName>
        <fullName evidence="3">Saccharopine dehydrogenase NADP binding domain-containing protein</fullName>
    </recommendedName>
</protein>
<accession>A0A9P6MJC9</accession>
<evidence type="ECO:0000313" key="4">
    <source>
        <dbReference type="EMBL" id="KAG0003810.1"/>
    </source>
</evidence>
<dbReference type="EMBL" id="JAAAHW010000317">
    <property type="protein sequence ID" value="KAG0003810.1"/>
    <property type="molecule type" value="Genomic_DNA"/>
</dbReference>
<dbReference type="Gene3D" id="3.40.50.720">
    <property type="entry name" value="NAD(P)-binding Rossmann-like Domain"/>
    <property type="match status" value="1"/>
</dbReference>
<dbReference type="GO" id="GO:0009247">
    <property type="term" value="P:glycolipid biosynthetic process"/>
    <property type="evidence" value="ECO:0007669"/>
    <property type="project" value="TreeGrafter"/>
</dbReference>
<organism evidence="4 5">
    <name type="scientific">Modicella reniformis</name>
    <dbReference type="NCBI Taxonomy" id="1440133"/>
    <lineage>
        <taxon>Eukaryota</taxon>
        <taxon>Fungi</taxon>
        <taxon>Fungi incertae sedis</taxon>
        <taxon>Mucoromycota</taxon>
        <taxon>Mortierellomycotina</taxon>
        <taxon>Mortierellomycetes</taxon>
        <taxon>Mortierellales</taxon>
        <taxon>Mortierellaceae</taxon>
        <taxon>Modicella</taxon>
    </lineage>
</organism>
<dbReference type="InterPro" id="IPR051276">
    <property type="entry name" value="Saccharopine_DH-like_oxidrdct"/>
</dbReference>
<dbReference type="Pfam" id="PF03435">
    <property type="entry name" value="Sacchrp_dh_NADP"/>
    <property type="match status" value="1"/>
</dbReference>
<dbReference type="GO" id="GO:0005886">
    <property type="term" value="C:plasma membrane"/>
    <property type="evidence" value="ECO:0007669"/>
    <property type="project" value="TreeGrafter"/>
</dbReference>
<dbReference type="GO" id="GO:0005811">
    <property type="term" value="C:lipid droplet"/>
    <property type="evidence" value="ECO:0007669"/>
    <property type="project" value="TreeGrafter"/>
</dbReference>
<dbReference type="Proteomes" id="UP000749646">
    <property type="component" value="Unassembled WGS sequence"/>
</dbReference>
<comment type="caution">
    <text evidence="4">The sequence shown here is derived from an EMBL/GenBank/DDBJ whole genome shotgun (WGS) entry which is preliminary data.</text>
</comment>
<dbReference type="PANTHER" id="PTHR12286:SF5">
    <property type="entry name" value="SACCHAROPINE DEHYDROGENASE-LIKE OXIDOREDUCTASE"/>
    <property type="match status" value="1"/>
</dbReference>
<evidence type="ECO:0000313" key="5">
    <source>
        <dbReference type="Proteomes" id="UP000749646"/>
    </source>
</evidence>
<reference evidence="4" key="1">
    <citation type="journal article" date="2020" name="Fungal Divers.">
        <title>Resolving the Mortierellaceae phylogeny through synthesis of multi-gene phylogenetics and phylogenomics.</title>
        <authorList>
            <person name="Vandepol N."/>
            <person name="Liber J."/>
            <person name="Desiro A."/>
            <person name="Na H."/>
            <person name="Kennedy M."/>
            <person name="Barry K."/>
            <person name="Grigoriev I.V."/>
            <person name="Miller A.N."/>
            <person name="O'Donnell K."/>
            <person name="Stajich J.E."/>
            <person name="Bonito G."/>
        </authorList>
    </citation>
    <scope>NUCLEOTIDE SEQUENCE</scope>
    <source>
        <strain evidence="4">MES-2147</strain>
    </source>
</reference>
<feature type="domain" description="Saccharopine dehydrogenase NADP binding" evidence="3">
    <location>
        <begin position="125"/>
        <end position="231"/>
    </location>
</feature>
<gene>
    <name evidence="4" type="ORF">BGZ65_001335</name>
</gene>
<evidence type="ECO:0000256" key="2">
    <source>
        <dbReference type="SAM" id="Coils"/>
    </source>
</evidence>
<proteinExistence type="inferred from homology"/>
<evidence type="ECO:0000259" key="3">
    <source>
        <dbReference type="Pfam" id="PF03435"/>
    </source>
</evidence>
<dbReference type="GO" id="GO:0005739">
    <property type="term" value="C:mitochondrion"/>
    <property type="evidence" value="ECO:0007669"/>
    <property type="project" value="TreeGrafter"/>
</dbReference>